<keyword evidence="3" id="KW-0378">Hydrolase</keyword>
<dbReference type="GO" id="GO:0006415">
    <property type="term" value="P:translational termination"/>
    <property type="evidence" value="ECO:0007669"/>
    <property type="project" value="TreeGrafter"/>
</dbReference>
<evidence type="ECO:0000256" key="1">
    <source>
        <dbReference type="ARBA" id="ARBA00022649"/>
    </source>
</evidence>
<evidence type="ECO:0000313" key="4">
    <source>
        <dbReference type="Proteomes" id="UP000094067"/>
    </source>
</evidence>
<dbReference type="InterPro" id="IPR035093">
    <property type="entry name" value="RelE/ParE_toxin_dom_sf"/>
</dbReference>
<dbReference type="EMBL" id="MCGH01000002">
    <property type="protein sequence ID" value="ODM06112.1"/>
    <property type="molecule type" value="Genomic_DNA"/>
</dbReference>
<reference evidence="3 4" key="1">
    <citation type="submission" date="2016-07" db="EMBL/GenBank/DDBJ databases">
        <title>Characterization of isolates of Eisenbergiella tayi derived from blood cultures, using whole genome sequencing.</title>
        <authorList>
            <person name="Burdz T."/>
            <person name="Wiebe D."/>
            <person name="Huynh C."/>
            <person name="Bernard K."/>
        </authorList>
    </citation>
    <scope>NUCLEOTIDE SEQUENCE [LARGE SCALE GENOMIC DNA]</scope>
    <source>
        <strain evidence="3 4">NML 110608</strain>
    </source>
</reference>
<dbReference type="Gene3D" id="3.30.2310.20">
    <property type="entry name" value="RelE-like"/>
    <property type="match status" value="1"/>
</dbReference>
<keyword evidence="1" id="KW-1277">Toxin-antitoxin system</keyword>
<protein>
    <submittedName>
        <fullName evidence="3">mRNA interferase YafQ</fullName>
        <ecNumber evidence="3">3.1.-.-</ecNumber>
    </submittedName>
</protein>
<evidence type="ECO:0000313" key="3">
    <source>
        <dbReference type="EMBL" id="ODM06112.1"/>
    </source>
</evidence>
<organism evidence="3 4">
    <name type="scientific">Eisenbergiella tayi</name>
    <dbReference type="NCBI Taxonomy" id="1432052"/>
    <lineage>
        <taxon>Bacteria</taxon>
        <taxon>Bacillati</taxon>
        <taxon>Bacillota</taxon>
        <taxon>Clostridia</taxon>
        <taxon>Lachnospirales</taxon>
        <taxon>Lachnospiraceae</taxon>
        <taxon>Eisenbergiella</taxon>
    </lineage>
</organism>
<dbReference type="GO" id="GO:0016787">
    <property type="term" value="F:hydrolase activity"/>
    <property type="evidence" value="ECO:0007669"/>
    <property type="project" value="UniProtKB-KW"/>
</dbReference>
<dbReference type="GO" id="GO:0006402">
    <property type="term" value="P:mRNA catabolic process"/>
    <property type="evidence" value="ECO:0007669"/>
    <property type="project" value="TreeGrafter"/>
</dbReference>
<accession>A0A1E3ABH2</accession>
<dbReference type="InterPro" id="IPR007712">
    <property type="entry name" value="RelE/ParE_toxin"/>
</dbReference>
<dbReference type="RefSeq" id="WP_069152173.1">
    <property type="nucleotide sequence ID" value="NZ_DAWDRA010000403.1"/>
</dbReference>
<dbReference type="SUPFAM" id="SSF143011">
    <property type="entry name" value="RelE-like"/>
    <property type="match status" value="1"/>
</dbReference>
<dbReference type="NCBIfam" id="TIGR02385">
    <property type="entry name" value="RelE_StbE"/>
    <property type="match status" value="1"/>
</dbReference>
<dbReference type="InterPro" id="IPR004386">
    <property type="entry name" value="Toxin_YafQ-like"/>
</dbReference>
<gene>
    <name evidence="3" type="primary">yafQ_2</name>
    <name evidence="3" type="ORF">BEI61_02001</name>
</gene>
<dbReference type="PANTHER" id="PTHR40588">
    <property type="entry name" value="MRNA INTERFERASE TOXIN YAFQ"/>
    <property type="match status" value="1"/>
</dbReference>
<proteinExistence type="predicted"/>
<dbReference type="PANTHER" id="PTHR40588:SF1">
    <property type="entry name" value="MRNA INTERFERASE TOXIN YAFQ"/>
    <property type="match status" value="1"/>
</dbReference>
<evidence type="ECO:0000256" key="2">
    <source>
        <dbReference type="PIRSR" id="PIRSR006156-1"/>
    </source>
</evidence>
<sequence length="89" mass="10399">MTREVFYTGKFRKDFKMAIKRGLDMELIRVVMKDLENGIPLDPKYKEHPLSGDYAGNLECHIQPDWLIVYMLDETSVTFVRTGSHSDLF</sequence>
<dbReference type="Proteomes" id="UP000094067">
    <property type="component" value="Unassembled WGS sequence"/>
</dbReference>
<dbReference type="PIRSF" id="PIRSF006156">
    <property type="entry name" value="YafQ"/>
    <property type="match status" value="1"/>
</dbReference>
<dbReference type="EC" id="3.1.-.-" evidence="3"/>
<dbReference type="AlphaFoldDB" id="A0A1E3ABH2"/>
<dbReference type="GO" id="GO:0004521">
    <property type="term" value="F:RNA endonuclease activity"/>
    <property type="evidence" value="ECO:0007669"/>
    <property type="project" value="TreeGrafter"/>
</dbReference>
<dbReference type="Pfam" id="PF15738">
    <property type="entry name" value="YafQ_toxin"/>
    <property type="match status" value="1"/>
</dbReference>
<feature type="active site" description="Proton donor" evidence="2">
    <location>
        <position position="85"/>
    </location>
</feature>
<comment type="caution">
    <text evidence="3">The sequence shown here is derived from an EMBL/GenBank/DDBJ whole genome shotgun (WGS) entry which is preliminary data.</text>
</comment>
<name>A0A1E3ABH2_9FIRM</name>